<dbReference type="eggNOG" id="ENOG502ST9X">
    <property type="taxonomic scope" value="Eukaryota"/>
</dbReference>
<evidence type="ECO:0000256" key="6">
    <source>
        <dbReference type="RuleBase" id="RU367044"/>
    </source>
</evidence>
<keyword evidence="5" id="KW-0732">Signal</keyword>
<sequence length="144" mass="16481">MNHVRMIDADADADADADSGLDALTKVFEVNVYDNLPNGNSNLITHCQSKDNDFGNHKLYLNQYQRWSFHQNIFKTTLYFCYFTWNGKHQTFDVFNKHLAGDCQTGVGGNVCSWIVKSDGFYFSPNRLTPAGPIGNLDKRYNWK</sequence>
<dbReference type="PhylomeDB" id="A0A022PR09"/>
<dbReference type="PANTHER" id="PTHR31232">
    <property type="match status" value="1"/>
</dbReference>
<dbReference type="PANTHER" id="PTHR31232:SF172">
    <property type="entry name" value="S-PROTEIN HOMOLOG"/>
    <property type="match status" value="1"/>
</dbReference>
<evidence type="ECO:0000256" key="2">
    <source>
        <dbReference type="ARBA" id="ARBA00005581"/>
    </source>
</evidence>
<proteinExistence type="inferred from homology"/>
<reference evidence="7 8" key="1">
    <citation type="journal article" date="2013" name="Proc. Natl. Acad. Sci. U.S.A.">
        <title>Fine-scale variation in meiotic recombination in Mimulus inferred from population shotgun sequencing.</title>
        <authorList>
            <person name="Hellsten U."/>
            <person name="Wright K.M."/>
            <person name="Jenkins J."/>
            <person name="Shu S."/>
            <person name="Yuan Y."/>
            <person name="Wessler S.R."/>
            <person name="Schmutz J."/>
            <person name="Willis J.H."/>
            <person name="Rokhsar D.S."/>
        </authorList>
    </citation>
    <scope>NUCLEOTIDE SEQUENCE [LARGE SCALE GENOMIC DNA]</scope>
    <source>
        <strain evidence="8">cv. DUN x IM62</strain>
    </source>
</reference>
<protein>
    <recommendedName>
        <fullName evidence="6">S-protein homolog</fullName>
    </recommendedName>
</protein>
<dbReference type="EMBL" id="KI632319">
    <property type="protein sequence ID" value="EYU18767.1"/>
    <property type="molecule type" value="Genomic_DNA"/>
</dbReference>
<comment type="subcellular location">
    <subcellularLocation>
        <location evidence="1 6">Secreted</location>
    </subcellularLocation>
</comment>
<evidence type="ECO:0000256" key="5">
    <source>
        <dbReference type="ARBA" id="ARBA00022729"/>
    </source>
</evidence>
<evidence type="ECO:0000256" key="3">
    <source>
        <dbReference type="ARBA" id="ARBA00022471"/>
    </source>
</evidence>
<accession>A0A022PR09</accession>
<dbReference type="AlphaFoldDB" id="A0A022PR09"/>
<dbReference type="Proteomes" id="UP000030748">
    <property type="component" value="Unassembled WGS sequence"/>
</dbReference>
<name>A0A022PR09_ERYGU</name>
<keyword evidence="8" id="KW-1185">Reference proteome</keyword>
<evidence type="ECO:0000256" key="1">
    <source>
        <dbReference type="ARBA" id="ARBA00004613"/>
    </source>
</evidence>
<dbReference type="InterPro" id="IPR010264">
    <property type="entry name" value="Self-incomp_S1"/>
</dbReference>
<organism evidence="7 8">
    <name type="scientific">Erythranthe guttata</name>
    <name type="common">Yellow monkey flower</name>
    <name type="synonym">Mimulus guttatus</name>
    <dbReference type="NCBI Taxonomy" id="4155"/>
    <lineage>
        <taxon>Eukaryota</taxon>
        <taxon>Viridiplantae</taxon>
        <taxon>Streptophyta</taxon>
        <taxon>Embryophyta</taxon>
        <taxon>Tracheophyta</taxon>
        <taxon>Spermatophyta</taxon>
        <taxon>Magnoliopsida</taxon>
        <taxon>eudicotyledons</taxon>
        <taxon>Gunneridae</taxon>
        <taxon>Pentapetalae</taxon>
        <taxon>asterids</taxon>
        <taxon>lamiids</taxon>
        <taxon>Lamiales</taxon>
        <taxon>Phrymaceae</taxon>
        <taxon>Erythranthe</taxon>
    </lineage>
</organism>
<keyword evidence="3 6" id="KW-0713">Self-incompatibility</keyword>
<dbReference type="GO" id="GO:0060320">
    <property type="term" value="P:rejection of self pollen"/>
    <property type="evidence" value="ECO:0007669"/>
    <property type="project" value="UniProtKB-KW"/>
</dbReference>
<dbReference type="GO" id="GO:0005576">
    <property type="term" value="C:extracellular region"/>
    <property type="evidence" value="ECO:0007669"/>
    <property type="project" value="UniProtKB-SubCell"/>
</dbReference>
<dbReference type="Pfam" id="PF05938">
    <property type="entry name" value="Self-incomp_S1"/>
    <property type="match status" value="1"/>
</dbReference>
<keyword evidence="4 6" id="KW-0964">Secreted</keyword>
<evidence type="ECO:0000313" key="7">
    <source>
        <dbReference type="EMBL" id="EYU18767.1"/>
    </source>
</evidence>
<gene>
    <name evidence="7" type="ORF">MIMGU_mgv1a021506mg</name>
</gene>
<evidence type="ECO:0000313" key="8">
    <source>
        <dbReference type="Proteomes" id="UP000030748"/>
    </source>
</evidence>
<comment type="similarity">
    <text evidence="2 6">Belongs to the plant self-incompatibility (S1) protein family.</text>
</comment>
<evidence type="ECO:0000256" key="4">
    <source>
        <dbReference type="ARBA" id="ARBA00022525"/>
    </source>
</evidence>